<accession>A0A8J8BHC0</accession>
<dbReference type="AlphaFoldDB" id="A0A8J8BHC0"/>
<feature type="signal peptide" evidence="1">
    <location>
        <begin position="1"/>
        <end position="28"/>
    </location>
</feature>
<protein>
    <submittedName>
        <fullName evidence="2">Uncharacterized protein</fullName>
    </submittedName>
</protein>
<dbReference type="RefSeq" id="WP_211471912.1">
    <property type="nucleotide sequence ID" value="NZ_JAGSXH010000173.1"/>
</dbReference>
<comment type="caution">
    <text evidence="2">The sequence shown here is derived from an EMBL/GenBank/DDBJ whole genome shotgun (WGS) entry which is preliminary data.</text>
</comment>
<dbReference type="EMBL" id="JAGSXH010000173">
    <property type="protein sequence ID" value="MBS2966639.1"/>
    <property type="molecule type" value="Genomic_DNA"/>
</dbReference>
<gene>
    <name evidence="2" type="ORF">KGA66_26620</name>
</gene>
<dbReference type="Proteomes" id="UP000677913">
    <property type="component" value="Unassembled WGS sequence"/>
</dbReference>
<feature type="chain" id="PRO_5035296739" evidence="1">
    <location>
        <begin position="29"/>
        <end position="204"/>
    </location>
</feature>
<proteinExistence type="predicted"/>
<sequence>MLARLAGASAAAFLLLVVLLAAAGAAIAAIVTAPITLVGQALDAHLDPKQLTAAQYCVLGKITPGRPTGYGTYSREQLANATTIYQVSVTLGLPIYAAQIATATALQESDLYDLDQGDRDSLGLFQQRPSQGWGTPQQIMDPVYASTKFYEALIKVPDWQTMPLWQAAQAVQRSAYPGAYAQWAYIAGYLVATVSGALVGSQCQ</sequence>
<name>A0A8J8BHC0_9ACTN</name>
<reference evidence="2" key="1">
    <citation type="submission" date="2021-04" db="EMBL/GenBank/DDBJ databases">
        <title>Genome based classification of Actinospica acidithermotolerans sp. nov., an actinobacterium isolated from an Indonesian hot spring.</title>
        <authorList>
            <person name="Kusuma A.B."/>
            <person name="Putra K.E."/>
            <person name="Nafisah S."/>
            <person name="Loh J."/>
            <person name="Nouioui I."/>
            <person name="Goodfellow M."/>
        </authorList>
    </citation>
    <scope>NUCLEOTIDE SEQUENCE</scope>
    <source>
        <strain evidence="2">DSM 45618</strain>
    </source>
</reference>
<keyword evidence="3" id="KW-1185">Reference proteome</keyword>
<organism evidence="2 3">
    <name type="scientific">Actinocrinis puniceicyclus</name>
    <dbReference type="NCBI Taxonomy" id="977794"/>
    <lineage>
        <taxon>Bacteria</taxon>
        <taxon>Bacillati</taxon>
        <taxon>Actinomycetota</taxon>
        <taxon>Actinomycetes</taxon>
        <taxon>Catenulisporales</taxon>
        <taxon>Actinospicaceae</taxon>
        <taxon>Actinocrinis</taxon>
    </lineage>
</organism>
<evidence type="ECO:0000313" key="3">
    <source>
        <dbReference type="Proteomes" id="UP000677913"/>
    </source>
</evidence>
<evidence type="ECO:0000313" key="2">
    <source>
        <dbReference type="EMBL" id="MBS2966639.1"/>
    </source>
</evidence>
<evidence type="ECO:0000256" key="1">
    <source>
        <dbReference type="SAM" id="SignalP"/>
    </source>
</evidence>
<keyword evidence="1" id="KW-0732">Signal</keyword>